<gene>
    <name evidence="2" type="ORF">SAMN02745673_02361</name>
</gene>
<accession>A0A1T4QQB4</accession>
<sequence length="186" mass="20016">MSFFASRRPDGRESEVESPEQVESGLELPAWTQEAVLFGCHGGAGTSTLNVLLGDSWDLGSYGPERSDIGTYGRPLILVCRDTVAASGRATETVTALTEQGLRITALIVVADGAGGPPQAARIRFRLLEERVGGLVHFPFVPALRYVDTAEAGKVALPRKAREALRQIRQLCAEQARDRLLGTALE</sequence>
<dbReference type="AlphaFoldDB" id="A0A1T4QQB4"/>
<dbReference type="STRING" id="1122192.SAMN02745673_02361"/>
<dbReference type="Proteomes" id="UP000190637">
    <property type="component" value="Unassembled WGS sequence"/>
</dbReference>
<dbReference type="EMBL" id="FUWS01000005">
    <property type="protein sequence ID" value="SKA05885.1"/>
    <property type="molecule type" value="Genomic_DNA"/>
</dbReference>
<evidence type="ECO:0000313" key="2">
    <source>
        <dbReference type="EMBL" id="SKA05885.1"/>
    </source>
</evidence>
<reference evidence="2 3" key="1">
    <citation type="submission" date="2017-02" db="EMBL/GenBank/DDBJ databases">
        <authorList>
            <person name="Peterson S.W."/>
        </authorList>
    </citation>
    <scope>NUCLEOTIDE SEQUENCE [LARGE SCALE GENOMIC DNA]</scope>
    <source>
        <strain evidence="2 3">DSM 45154</strain>
    </source>
</reference>
<dbReference type="RefSeq" id="WP_235000935.1">
    <property type="nucleotide sequence ID" value="NZ_FUWS01000005.1"/>
</dbReference>
<organism evidence="2 3">
    <name type="scientific">Marinactinospora thermotolerans DSM 45154</name>
    <dbReference type="NCBI Taxonomy" id="1122192"/>
    <lineage>
        <taxon>Bacteria</taxon>
        <taxon>Bacillati</taxon>
        <taxon>Actinomycetota</taxon>
        <taxon>Actinomycetes</taxon>
        <taxon>Streptosporangiales</taxon>
        <taxon>Nocardiopsidaceae</taxon>
        <taxon>Marinactinospora</taxon>
    </lineage>
</organism>
<feature type="region of interest" description="Disordered" evidence="1">
    <location>
        <begin position="1"/>
        <end position="25"/>
    </location>
</feature>
<name>A0A1T4QQB4_9ACTN</name>
<proteinExistence type="predicted"/>
<evidence type="ECO:0000313" key="3">
    <source>
        <dbReference type="Proteomes" id="UP000190637"/>
    </source>
</evidence>
<keyword evidence="3" id="KW-1185">Reference proteome</keyword>
<evidence type="ECO:0000256" key="1">
    <source>
        <dbReference type="SAM" id="MobiDB-lite"/>
    </source>
</evidence>
<protein>
    <submittedName>
        <fullName evidence="2">Uncharacterized protein</fullName>
    </submittedName>
</protein>